<name>A0A2L0EHV1_SORCE</name>
<dbReference type="GO" id="GO:0016747">
    <property type="term" value="F:acyltransferase activity, transferring groups other than amino-acyl groups"/>
    <property type="evidence" value="ECO:0007669"/>
    <property type="project" value="InterPro"/>
</dbReference>
<organism evidence="2 3">
    <name type="scientific">Sorangium cellulosum</name>
    <name type="common">Polyangium cellulosum</name>
    <dbReference type="NCBI Taxonomy" id="56"/>
    <lineage>
        <taxon>Bacteria</taxon>
        <taxon>Pseudomonadati</taxon>
        <taxon>Myxococcota</taxon>
        <taxon>Polyangia</taxon>
        <taxon>Polyangiales</taxon>
        <taxon>Polyangiaceae</taxon>
        <taxon>Sorangium</taxon>
    </lineage>
</organism>
<dbReference type="InterPro" id="IPR000182">
    <property type="entry name" value="GNAT_dom"/>
</dbReference>
<dbReference type="InterPro" id="IPR016181">
    <property type="entry name" value="Acyl_CoA_acyltransferase"/>
</dbReference>
<dbReference type="SUPFAM" id="SSF55729">
    <property type="entry name" value="Acyl-CoA N-acyltransferases (Nat)"/>
    <property type="match status" value="1"/>
</dbReference>
<evidence type="ECO:0000313" key="2">
    <source>
        <dbReference type="EMBL" id="AUX38882.1"/>
    </source>
</evidence>
<proteinExistence type="predicted"/>
<dbReference type="Gene3D" id="3.40.630.30">
    <property type="match status" value="1"/>
</dbReference>
<dbReference type="PROSITE" id="PS51186">
    <property type="entry name" value="GNAT"/>
    <property type="match status" value="1"/>
</dbReference>
<feature type="domain" description="N-acetyltransferase" evidence="1">
    <location>
        <begin position="141"/>
        <end position="287"/>
    </location>
</feature>
<reference evidence="2 3" key="1">
    <citation type="submission" date="2015-09" db="EMBL/GenBank/DDBJ databases">
        <title>Sorangium comparison.</title>
        <authorList>
            <person name="Zaburannyi N."/>
            <person name="Bunk B."/>
            <person name="Overmann J."/>
            <person name="Mueller R."/>
        </authorList>
    </citation>
    <scope>NUCLEOTIDE SEQUENCE [LARGE SCALE GENOMIC DNA]</scope>
    <source>
        <strain evidence="2 3">So ce26</strain>
    </source>
</reference>
<accession>A0A2L0EHV1</accession>
<dbReference type="OrthoDB" id="2350893at2"/>
<evidence type="ECO:0000259" key="1">
    <source>
        <dbReference type="PROSITE" id="PS51186"/>
    </source>
</evidence>
<dbReference type="EMBL" id="CP012673">
    <property type="protein sequence ID" value="AUX38882.1"/>
    <property type="molecule type" value="Genomic_DNA"/>
</dbReference>
<protein>
    <submittedName>
        <fullName evidence="2">GNAT family acetyltransferase</fullName>
    </submittedName>
</protein>
<dbReference type="Pfam" id="PF00583">
    <property type="entry name" value="Acetyltransf_1"/>
    <property type="match status" value="1"/>
</dbReference>
<sequence length="289" mass="29736">MFADVELAARIDQAEAHLCIAIATAVREHHPDTGVLIAPFAGGAATYLRPQSPLNKVIGAGFAGPLDERALAAVEAPFWSRGEPVRVELATLASPEVGAQLTARGYQLRGFENVLGLPLAAPRARGGEAAGQGGEAAGISIEVVDAAADATWLDVAVSGAAEPDVGGAGAEVVPRAALEQVYLDFVRAAGFRRYLARIDGQPAGAATLRLDGSVALFCGAATLPAWRRRGVQTALLRARLADARAAGCEVAAVTTEPGSRSQLNVTRQGFALLYARAILIREAPGGDSG</sequence>
<dbReference type="RefSeq" id="WP_104976929.1">
    <property type="nucleotide sequence ID" value="NZ_CP012673.1"/>
</dbReference>
<dbReference type="Proteomes" id="UP000238348">
    <property type="component" value="Chromosome"/>
</dbReference>
<keyword evidence="2" id="KW-0808">Transferase</keyword>
<gene>
    <name evidence="2" type="ORF">SOCE26_002630</name>
</gene>
<dbReference type="AlphaFoldDB" id="A0A2L0EHV1"/>
<evidence type="ECO:0000313" key="3">
    <source>
        <dbReference type="Proteomes" id="UP000238348"/>
    </source>
</evidence>